<evidence type="ECO:0000313" key="3">
    <source>
        <dbReference type="Proteomes" id="UP000007115"/>
    </source>
</evidence>
<dbReference type="EMBL" id="ABDF02000086">
    <property type="protein sequence ID" value="EHK18304.1"/>
    <property type="molecule type" value="Genomic_DNA"/>
</dbReference>
<keyword evidence="3" id="KW-1185">Reference proteome</keyword>
<dbReference type="InterPro" id="IPR046676">
    <property type="entry name" value="DUF6546"/>
</dbReference>
<evidence type="ECO:0000259" key="1">
    <source>
        <dbReference type="Pfam" id="PF20183"/>
    </source>
</evidence>
<gene>
    <name evidence="2" type="ORF">TRIVIDRAFT_158403</name>
</gene>
<comment type="caution">
    <text evidence="2">The sequence shown here is derived from an EMBL/GenBank/DDBJ whole genome shotgun (WGS) entry which is preliminary data.</text>
</comment>
<evidence type="ECO:0000313" key="2">
    <source>
        <dbReference type="EMBL" id="EHK18304.1"/>
    </source>
</evidence>
<proteinExistence type="predicted"/>
<organism evidence="2 3">
    <name type="scientific">Hypocrea virens (strain Gv29-8 / FGSC 10586)</name>
    <name type="common">Gliocladium virens</name>
    <name type="synonym">Trichoderma virens</name>
    <dbReference type="NCBI Taxonomy" id="413071"/>
    <lineage>
        <taxon>Eukaryota</taxon>
        <taxon>Fungi</taxon>
        <taxon>Dikarya</taxon>
        <taxon>Ascomycota</taxon>
        <taxon>Pezizomycotina</taxon>
        <taxon>Sordariomycetes</taxon>
        <taxon>Hypocreomycetidae</taxon>
        <taxon>Hypocreales</taxon>
        <taxon>Hypocreaceae</taxon>
        <taxon>Trichoderma</taxon>
    </lineage>
</organism>
<dbReference type="Proteomes" id="UP000007115">
    <property type="component" value="Unassembled WGS sequence"/>
</dbReference>
<feature type="domain" description="DUF6546" evidence="1">
    <location>
        <begin position="1"/>
        <end position="113"/>
    </location>
</feature>
<dbReference type="AlphaFoldDB" id="G9N3X5"/>
<sequence>LPKTLKTLNWFEDFNEEIIRIPHEANPANGLPYIRSVANAASSKLAHESISLEHVSGCYSIDAVPFFKAVHTLWTWPNLATLSLTCSPFATPERHDEIVVLLTRIGRVAHRMP</sequence>
<dbReference type="GeneID" id="25788408"/>
<reference evidence="2 3" key="1">
    <citation type="journal article" date="2011" name="Genome Biol.">
        <title>Comparative genome sequence analysis underscores mycoparasitism as the ancestral life style of Trichoderma.</title>
        <authorList>
            <person name="Kubicek C.P."/>
            <person name="Herrera-Estrella A."/>
            <person name="Seidl-Seiboth V."/>
            <person name="Martinez D.A."/>
            <person name="Druzhinina I.S."/>
            <person name="Thon M."/>
            <person name="Zeilinger S."/>
            <person name="Casas-Flores S."/>
            <person name="Horwitz B.A."/>
            <person name="Mukherjee P.K."/>
            <person name="Mukherjee M."/>
            <person name="Kredics L."/>
            <person name="Alcaraz L.D."/>
            <person name="Aerts A."/>
            <person name="Antal Z."/>
            <person name="Atanasova L."/>
            <person name="Cervantes-Badillo M.G."/>
            <person name="Challacombe J."/>
            <person name="Chertkov O."/>
            <person name="McCluskey K."/>
            <person name="Coulpier F."/>
            <person name="Deshpande N."/>
            <person name="von Doehren H."/>
            <person name="Ebbole D.J."/>
            <person name="Esquivel-Naranjo E.U."/>
            <person name="Fekete E."/>
            <person name="Flipphi M."/>
            <person name="Glaser F."/>
            <person name="Gomez-Rodriguez E.Y."/>
            <person name="Gruber S."/>
            <person name="Han C."/>
            <person name="Henrissat B."/>
            <person name="Hermosa R."/>
            <person name="Hernandez-Onate M."/>
            <person name="Karaffa L."/>
            <person name="Kosti I."/>
            <person name="Le Crom S."/>
            <person name="Lindquist E."/>
            <person name="Lucas S."/>
            <person name="Luebeck M."/>
            <person name="Luebeck P.S."/>
            <person name="Margeot A."/>
            <person name="Metz B."/>
            <person name="Misra M."/>
            <person name="Nevalainen H."/>
            <person name="Omann M."/>
            <person name="Packer N."/>
            <person name="Perrone G."/>
            <person name="Uresti-Rivera E.E."/>
            <person name="Salamov A."/>
            <person name="Schmoll M."/>
            <person name="Seiboth B."/>
            <person name="Shapiro H."/>
            <person name="Sukno S."/>
            <person name="Tamayo-Ramos J.A."/>
            <person name="Tisch D."/>
            <person name="Wiest A."/>
            <person name="Wilkinson H.H."/>
            <person name="Zhang M."/>
            <person name="Coutinho P.M."/>
            <person name="Kenerley C.M."/>
            <person name="Monte E."/>
            <person name="Baker S.E."/>
            <person name="Grigoriev I.V."/>
        </authorList>
    </citation>
    <scope>NUCLEOTIDE SEQUENCE [LARGE SCALE GENOMIC DNA]</scope>
    <source>
        <strain evidence="3">Gv29-8 / FGSC 10586</strain>
    </source>
</reference>
<feature type="non-terminal residue" evidence="2">
    <location>
        <position position="1"/>
    </location>
</feature>
<dbReference type="HOGENOM" id="CLU_2139377_0_0_1"/>
<name>G9N3X5_HYPVG</name>
<protein>
    <recommendedName>
        <fullName evidence="1">DUF6546 domain-containing protein</fullName>
    </recommendedName>
</protein>
<dbReference type="InParanoid" id="G9N3X5"/>
<dbReference type="VEuPathDB" id="FungiDB:TRIVIDRAFT_158403"/>
<accession>G9N3X5</accession>
<dbReference type="OrthoDB" id="4688861at2759"/>
<dbReference type="Pfam" id="PF20183">
    <property type="entry name" value="DUF6546"/>
    <property type="match status" value="1"/>
</dbReference>
<dbReference type="RefSeq" id="XP_013952506.1">
    <property type="nucleotide sequence ID" value="XM_014097031.1"/>
</dbReference>